<protein>
    <submittedName>
        <fullName evidence="1">Uncharacterized protein</fullName>
    </submittedName>
</protein>
<accession>A0A4Y2DD44</accession>
<sequence>MYHAQWQTIANGILRLNTSMESPSENLVIIAYIVKIYAPTWLPIKVHAYCKYEARHLFKFIAATRYLPKELKAKIDPVIQRNSYFTHPENLLIAMLTDSEPHIMNWQSMGF</sequence>
<proteinExistence type="predicted"/>
<gene>
    <name evidence="1" type="ORF">AVEN_166193_1</name>
</gene>
<organism evidence="1 2">
    <name type="scientific">Araneus ventricosus</name>
    <name type="common">Orbweaver spider</name>
    <name type="synonym">Epeira ventricosa</name>
    <dbReference type="NCBI Taxonomy" id="182803"/>
    <lineage>
        <taxon>Eukaryota</taxon>
        <taxon>Metazoa</taxon>
        <taxon>Ecdysozoa</taxon>
        <taxon>Arthropoda</taxon>
        <taxon>Chelicerata</taxon>
        <taxon>Arachnida</taxon>
        <taxon>Araneae</taxon>
        <taxon>Araneomorphae</taxon>
        <taxon>Entelegynae</taxon>
        <taxon>Araneoidea</taxon>
        <taxon>Araneidae</taxon>
        <taxon>Araneus</taxon>
    </lineage>
</organism>
<dbReference type="PANTHER" id="PTHR46409">
    <property type="entry name" value="HTH PSQ-TYPE DOMAIN-CONTAINING PROTEIN"/>
    <property type="match status" value="1"/>
</dbReference>
<evidence type="ECO:0000313" key="2">
    <source>
        <dbReference type="Proteomes" id="UP000499080"/>
    </source>
</evidence>
<evidence type="ECO:0000313" key="1">
    <source>
        <dbReference type="EMBL" id="GBM14006.1"/>
    </source>
</evidence>
<name>A0A4Y2DD44_ARAVE</name>
<dbReference type="PANTHER" id="PTHR46409:SF1">
    <property type="entry name" value="HTH PSQ-TYPE DOMAIN-CONTAINING PROTEIN"/>
    <property type="match status" value="1"/>
</dbReference>
<keyword evidence="2" id="KW-1185">Reference proteome</keyword>
<comment type="caution">
    <text evidence="1">The sequence shown here is derived from an EMBL/GenBank/DDBJ whole genome shotgun (WGS) entry which is preliminary data.</text>
</comment>
<dbReference type="Proteomes" id="UP000499080">
    <property type="component" value="Unassembled WGS sequence"/>
</dbReference>
<dbReference type="OrthoDB" id="8023395at2759"/>
<reference evidence="1 2" key="1">
    <citation type="journal article" date="2019" name="Sci. Rep.">
        <title>Orb-weaving spider Araneus ventricosus genome elucidates the spidroin gene catalogue.</title>
        <authorList>
            <person name="Kono N."/>
            <person name="Nakamura H."/>
            <person name="Ohtoshi R."/>
            <person name="Moran D.A.P."/>
            <person name="Shinohara A."/>
            <person name="Yoshida Y."/>
            <person name="Fujiwara M."/>
            <person name="Mori M."/>
            <person name="Tomita M."/>
            <person name="Arakawa K."/>
        </authorList>
    </citation>
    <scope>NUCLEOTIDE SEQUENCE [LARGE SCALE GENOMIC DNA]</scope>
</reference>
<dbReference type="EMBL" id="BGPR01000337">
    <property type="protein sequence ID" value="GBM14006.1"/>
    <property type="molecule type" value="Genomic_DNA"/>
</dbReference>
<dbReference type="AlphaFoldDB" id="A0A4Y2DD44"/>